<proteinExistence type="predicted"/>
<dbReference type="PANTHER" id="PTHR46791:SF13">
    <property type="entry name" value="CLR5 DOMAIN-CONTAINING PROTEIN"/>
    <property type="match status" value="1"/>
</dbReference>
<keyword evidence="3" id="KW-1185">Reference proteome</keyword>
<protein>
    <recommendedName>
        <fullName evidence="1">Integrase core domain-containing protein</fullName>
    </recommendedName>
</protein>
<dbReference type="OMA" id="WEHEDEM"/>
<dbReference type="AlphaFoldDB" id="A7SEE0"/>
<accession>A7SEE0</accession>
<dbReference type="InParanoid" id="A7SEE0"/>
<name>A7SEE0_NEMVE</name>
<dbReference type="Proteomes" id="UP000001593">
    <property type="component" value="Unassembled WGS sequence"/>
</dbReference>
<organism evidence="2 3">
    <name type="scientific">Nematostella vectensis</name>
    <name type="common">Starlet sea anemone</name>
    <dbReference type="NCBI Taxonomy" id="45351"/>
    <lineage>
        <taxon>Eukaryota</taxon>
        <taxon>Metazoa</taxon>
        <taxon>Cnidaria</taxon>
        <taxon>Anthozoa</taxon>
        <taxon>Hexacorallia</taxon>
        <taxon>Actiniaria</taxon>
        <taxon>Edwardsiidae</taxon>
        <taxon>Nematostella</taxon>
    </lineage>
</organism>
<dbReference type="Pfam" id="PF24764">
    <property type="entry name" value="rva_4"/>
    <property type="match status" value="1"/>
</dbReference>
<dbReference type="InterPro" id="IPR058913">
    <property type="entry name" value="Integrase_dom_put"/>
</dbReference>
<dbReference type="HOGENOM" id="CLU_038374_3_1_1"/>
<reference evidence="2 3" key="1">
    <citation type="journal article" date="2007" name="Science">
        <title>Sea anemone genome reveals ancestral eumetazoan gene repertoire and genomic organization.</title>
        <authorList>
            <person name="Putnam N.H."/>
            <person name="Srivastava M."/>
            <person name="Hellsten U."/>
            <person name="Dirks B."/>
            <person name="Chapman J."/>
            <person name="Salamov A."/>
            <person name="Terry A."/>
            <person name="Shapiro H."/>
            <person name="Lindquist E."/>
            <person name="Kapitonov V.V."/>
            <person name="Jurka J."/>
            <person name="Genikhovich G."/>
            <person name="Grigoriev I.V."/>
            <person name="Lucas S.M."/>
            <person name="Steele R.E."/>
            <person name="Finnerty J.R."/>
            <person name="Technau U."/>
            <person name="Martindale M.Q."/>
            <person name="Rokhsar D.S."/>
        </authorList>
    </citation>
    <scope>NUCLEOTIDE SEQUENCE [LARGE SCALE GENOMIC DNA]</scope>
    <source>
        <strain evidence="3">CH2 X CH6</strain>
    </source>
</reference>
<evidence type="ECO:0000313" key="3">
    <source>
        <dbReference type="Proteomes" id="UP000001593"/>
    </source>
</evidence>
<sequence>MWQKLIVDHQLSVSKEFVRNALLILDPDGVERRSRNRLRRRQYNAKGANFFWHLDGYDKLKPYGFCIHGCIDGYSRRIMWLEVGRTNNHSGVVASYFLDCVESVRGTARIVRRDMGTENGRVAAIQRFLRDEAEDSWSGEKKFPLWTIGF</sequence>
<dbReference type="PANTHER" id="PTHR46791">
    <property type="entry name" value="EXPRESSED PROTEIN"/>
    <property type="match status" value="1"/>
</dbReference>
<dbReference type="STRING" id="45351.A7SEE0"/>
<dbReference type="EMBL" id="DS469636">
    <property type="protein sequence ID" value="EDO37933.1"/>
    <property type="molecule type" value="Genomic_DNA"/>
</dbReference>
<evidence type="ECO:0000259" key="1">
    <source>
        <dbReference type="Pfam" id="PF24764"/>
    </source>
</evidence>
<dbReference type="PhylomeDB" id="A7SEE0"/>
<feature type="domain" description="Integrase core" evidence="1">
    <location>
        <begin position="43"/>
        <end position="134"/>
    </location>
</feature>
<evidence type="ECO:0000313" key="2">
    <source>
        <dbReference type="EMBL" id="EDO37933.1"/>
    </source>
</evidence>
<gene>
    <name evidence="2" type="ORF">NEMVEDRAFT_v1g210973</name>
</gene>